<dbReference type="OrthoDB" id="305246at2157"/>
<dbReference type="RefSeq" id="WP_162317650.1">
    <property type="nucleotide sequence ID" value="NZ_JAHQXF010000002.1"/>
</dbReference>
<evidence type="ECO:0000313" key="1">
    <source>
        <dbReference type="EMBL" id="MBV0924793.1"/>
    </source>
</evidence>
<evidence type="ECO:0000313" key="2">
    <source>
        <dbReference type="Proteomes" id="UP000766550"/>
    </source>
</evidence>
<dbReference type="EMBL" id="JAHQXF010000002">
    <property type="protein sequence ID" value="MBV0924793.1"/>
    <property type="molecule type" value="Genomic_DNA"/>
</dbReference>
<dbReference type="AlphaFoldDB" id="A0A8J8C778"/>
<keyword evidence="2" id="KW-1185">Reference proteome</keyword>
<accession>A0A8J8C778</accession>
<dbReference type="Proteomes" id="UP000766550">
    <property type="component" value="Unassembled WGS sequence"/>
</dbReference>
<gene>
    <name evidence="1" type="ORF">KTS45_11345</name>
</gene>
<reference evidence="1 2" key="1">
    <citation type="submission" date="2021-06" db="EMBL/GenBank/DDBJ databases">
        <title>New haloarchaea isolates fom saline soil.</title>
        <authorList>
            <person name="Duran-Viseras A."/>
            <person name="Sanchez-Porro C.S."/>
            <person name="Ventosa A."/>
        </authorList>
    </citation>
    <scope>NUCLEOTIDE SEQUENCE [LARGE SCALE GENOMIC DNA]</scope>
    <source>
        <strain evidence="1 2">JCM 183640</strain>
    </source>
</reference>
<dbReference type="Pfam" id="PF24370">
    <property type="entry name" value="DUF7526"/>
    <property type="match status" value="1"/>
</dbReference>
<proteinExistence type="predicted"/>
<name>A0A8J8C778_9EURY</name>
<protein>
    <submittedName>
        <fullName evidence="1">Uncharacterized protein</fullName>
    </submittedName>
</protein>
<comment type="caution">
    <text evidence="1">The sequence shown here is derived from an EMBL/GenBank/DDBJ whole genome shotgun (WGS) entry which is preliminary data.</text>
</comment>
<organism evidence="1 2">
    <name type="scientific">Haloarcula limicola</name>
    <dbReference type="NCBI Taxonomy" id="1429915"/>
    <lineage>
        <taxon>Archaea</taxon>
        <taxon>Methanobacteriati</taxon>
        <taxon>Methanobacteriota</taxon>
        <taxon>Stenosarchaea group</taxon>
        <taxon>Halobacteria</taxon>
        <taxon>Halobacteriales</taxon>
        <taxon>Haloarculaceae</taxon>
        <taxon>Haloarcula</taxon>
    </lineage>
</organism>
<sequence length="98" mass="10820">MTETIAGEVIHVVPPDELDDYDLDPELASLADSRYVLVCRKGGRPSWLERIAAFLRREAIEPVTLVADVAAEEGEEVTASVRETNIAGVYDVLEFESE</sequence>
<dbReference type="InterPro" id="IPR055948">
    <property type="entry name" value="DUF7526"/>
</dbReference>